<evidence type="ECO:0000313" key="3">
    <source>
        <dbReference type="EMBL" id="JAE18909.1"/>
    </source>
</evidence>
<feature type="chain" id="PRO_5002046158" evidence="2">
    <location>
        <begin position="23"/>
        <end position="51"/>
    </location>
</feature>
<feature type="region of interest" description="Disordered" evidence="1">
    <location>
        <begin position="28"/>
        <end position="51"/>
    </location>
</feature>
<organism evidence="3">
    <name type="scientific">Arundo donax</name>
    <name type="common">Giant reed</name>
    <name type="synonym">Donax arundinaceus</name>
    <dbReference type="NCBI Taxonomy" id="35708"/>
    <lineage>
        <taxon>Eukaryota</taxon>
        <taxon>Viridiplantae</taxon>
        <taxon>Streptophyta</taxon>
        <taxon>Embryophyta</taxon>
        <taxon>Tracheophyta</taxon>
        <taxon>Spermatophyta</taxon>
        <taxon>Magnoliopsida</taxon>
        <taxon>Liliopsida</taxon>
        <taxon>Poales</taxon>
        <taxon>Poaceae</taxon>
        <taxon>PACMAD clade</taxon>
        <taxon>Arundinoideae</taxon>
        <taxon>Arundineae</taxon>
        <taxon>Arundo</taxon>
    </lineage>
</organism>
<protein>
    <submittedName>
        <fullName evidence="3">Uncharacterized protein</fullName>
    </submittedName>
</protein>
<proteinExistence type="predicted"/>
<sequence length="51" mass="5170">MPATTTSLGAVLLVGGVAMTSCAPQQWRRTPGENLGLSRSGNGGSLCRVLP</sequence>
<accession>A0A0A9G608</accession>
<reference evidence="3" key="2">
    <citation type="journal article" date="2015" name="Data Brief">
        <title>Shoot transcriptome of the giant reed, Arundo donax.</title>
        <authorList>
            <person name="Barrero R.A."/>
            <person name="Guerrero F.D."/>
            <person name="Moolhuijzen P."/>
            <person name="Goolsby J.A."/>
            <person name="Tidwell J."/>
            <person name="Bellgard S.E."/>
            <person name="Bellgard M.I."/>
        </authorList>
    </citation>
    <scope>NUCLEOTIDE SEQUENCE</scope>
    <source>
        <tissue evidence="3">Shoot tissue taken approximately 20 cm above the soil surface</tissue>
    </source>
</reference>
<evidence type="ECO:0000256" key="1">
    <source>
        <dbReference type="SAM" id="MobiDB-lite"/>
    </source>
</evidence>
<reference evidence="3" key="1">
    <citation type="submission" date="2014-09" db="EMBL/GenBank/DDBJ databases">
        <authorList>
            <person name="Magalhaes I.L.F."/>
            <person name="Oliveira U."/>
            <person name="Santos F.R."/>
            <person name="Vidigal T.H.D.A."/>
            <person name="Brescovit A.D."/>
            <person name="Santos A.J."/>
        </authorList>
    </citation>
    <scope>NUCLEOTIDE SEQUENCE</scope>
    <source>
        <tissue evidence="3">Shoot tissue taken approximately 20 cm above the soil surface</tissue>
    </source>
</reference>
<keyword evidence="2" id="KW-0732">Signal</keyword>
<feature type="signal peptide" evidence="2">
    <location>
        <begin position="1"/>
        <end position="22"/>
    </location>
</feature>
<evidence type="ECO:0000256" key="2">
    <source>
        <dbReference type="SAM" id="SignalP"/>
    </source>
</evidence>
<name>A0A0A9G608_ARUDO</name>
<dbReference type="EMBL" id="GBRH01178987">
    <property type="protein sequence ID" value="JAE18909.1"/>
    <property type="molecule type" value="Transcribed_RNA"/>
</dbReference>
<dbReference type="AlphaFoldDB" id="A0A0A9G608"/>